<dbReference type="EMBL" id="GBRH01276928">
    <property type="protein sequence ID" value="JAD20967.1"/>
    <property type="molecule type" value="Transcribed_RNA"/>
</dbReference>
<protein>
    <submittedName>
        <fullName evidence="1">Uncharacterized protein</fullName>
    </submittedName>
</protein>
<dbReference type="AlphaFoldDB" id="A0A0A8YBX2"/>
<proteinExistence type="predicted"/>
<name>A0A0A8YBX2_ARUDO</name>
<evidence type="ECO:0000313" key="1">
    <source>
        <dbReference type="EMBL" id="JAD20967.1"/>
    </source>
</evidence>
<organism evidence="1">
    <name type="scientific">Arundo donax</name>
    <name type="common">Giant reed</name>
    <name type="synonym">Donax arundinaceus</name>
    <dbReference type="NCBI Taxonomy" id="35708"/>
    <lineage>
        <taxon>Eukaryota</taxon>
        <taxon>Viridiplantae</taxon>
        <taxon>Streptophyta</taxon>
        <taxon>Embryophyta</taxon>
        <taxon>Tracheophyta</taxon>
        <taxon>Spermatophyta</taxon>
        <taxon>Magnoliopsida</taxon>
        <taxon>Liliopsida</taxon>
        <taxon>Poales</taxon>
        <taxon>Poaceae</taxon>
        <taxon>PACMAD clade</taxon>
        <taxon>Arundinoideae</taxon>
        <taxon>Arundineae</taxon>
        <taxon>Arundo</taxon>
    </lineage>
</organism>
<reference evidence="1" key="1">
    <citation type="submission" date="2014-09" db="EMBL/GenBank/DDBJ databases">
        <authorList>
            <person name="Magalhaes I.L.F."/>
            <person name="Oliveira U."/>
            <person name="Santos F.R."/>
            <person name="Vidigal T.H.D.A."/>
            <person name="Brescovit A.D."/>
            <person name="Santos A.J."/>
        </authorList>
    </citation>
    <scope>NUCLEOTIDE SEQUENCE</scope>
    <source>
        <tissue evidence="1">Shoot tissue taken approximately 20 cm above the soil surface</tissue>
    </source>
</reference>
<reference evidence="1" key="2">
    <citation type="journal article" date="2015" name="Data Brief">
        <title>Shoot transcriptome of the giant reed, Arundo donax.</title>
        <authorList>
            <person name="Barrero R.A."/>
            <person name="Guerrero F.D."/>
            <person name="Moolhuijzen P."/>
            <person name="Goolsby J.A."/>
            <person name="Tidwell J."/>
            <person name="Bellgard S.E."/>
            <person name="Bellgard M.I."/>
        </authorList>
    </citation>
    <scope>NUCLEOTIDE SEQUENCE</scope>
    <source>
        <tissue evidence="1">Shoot tissue taken approximately 20 cm above the soil surface</tissue>
    </source>
</reference>
<sequence>MESTDRDDCSTRTKGSQD</sequence>
<accession>A0A0A8YBX2</accession>